<feature type="region of interest" description="Disordered" evidence="5">
    <location>
        <begin position="378"/>
        <end position="423"/>
    </location>
</feature>
<evidence type="ECO:0000313" key="9">
    <source>
        <dbReference type="EMBL" id="MBW4547785.1"/>
    </source>
</evidence>
<dbReference type="Gene3D" id="1.10.287.470">
    <property type="entry name" value="Helix hairpin bin"/>
    <property type="match status" value="1"/>
</dbReference>
<evidence type="ECO:0000256" key="4">
    <source>
        <dbReference type="SAM" id="Coils"/>
    </source>
</evidence>
<dbReference type="InterPro" id="IPR058627">
    <property type="entry name" value="MdtA-like_C"/>
</dbReference>
<dbReference type="Gene3D" id="2.40.50.100">
    <property type="match status" value="1"/>
</dbReference>
<evidence type="ECO:0000259" key="7">
    <source>
        <dbReference type="Pfam" id="PF25954"/>
    </source>
</evidence>
<feature type="compositionally biased region" description="Polar residues" evidence="5">
    <location>
        <begin position="407"/>
        <end position="417"/>
    </location>
</feature>
<feature type="compositionally biased region" description="Gly residues" evidence="5">
    <location>
        <begin position="388"/>
        <end position="400"/>
    </location>
</feature>
<dbReference type="FunFam" id="2.40.30.170:FF:000010">
    <property type="entry name" value="Efflux RND transporter periplasmic adaptor subunit"/>
    <property type="match status" value="1"/>
</dbReference>
<dbReference type="InterPro" id="IPR006143">
    <property type="entry name" value="RND_pump_MFP"/>
</dbReference>
<evidence type="ECO:0000256" key="1">
    <source>
        <dbReference type="ARBA" id="ARBA00004196"/>
    </source>
</evidence>
<feature type="domain" description="CusB-like beta-barrel" evidence="7">
    <location>
        <begin position="296"/>
        <end position="370"/>
    </location>
</feature>
<feature type="coiled-coil region" evidence="4">
    <location>
        <begin position="147"/>
        <end position="254"/>
    </location>
</feature>
<evidence type="ECO:0000256" key="2">
    <source>
        <dbReference type="ARBA" id="ARBA00009477"/>
    </source>
</evidence>
<name>A0A951UC62_9CYAN</name>
<dbReference type="Pfam" id="PF25954">
    <property type="entry name" value="Beta-barrel_RND_2"/>
    <property type="match status" value="1"/>
</dbReference>
<evidence type="ECO:0000259" key="6">
    <source>
        <dbReference type="Pfam" id="PF25917"/>
    </source>
</evidence>
<dbReference type="Pfam" id="PF25917">
    <property type="entry name" value="BSH_RND"/>
    <property type="match status" value="1"/>
</dbReference>
<dbReference type="Proteomes" id="UP000753908">
    <property type="component" value="Unassembled WGS sequence"/>
</dbReference>
<dbReference type="GO" id="GO:0015562">
    <property type="term" value="F:efflux transmembrane transporter activity"/>
    <property type="evidence" value="ECO:0007669"/>
    <property type="project" value="TreeGrafter"/>
</dbReference>
<dbReference type="AlphaFoldDB" id="A0A951UC62"/>
<comment type="similarity">
    <text evidence="2">Belongs to the membrane fusion protein (MFP) (TC 8.A.1) family.</text>
</comment>
<feature type="compositionally biased region" description="Polar residues" evidence="5">
    <location>
        <begin position="1"/>
        <end position="18"/>
    </location>
</feature>
<feature type="domain" description="Multidrug resistance protein MdtA-like C-terminal permuted SH3" evidence="8">
    <location>
        <begin position="428"/>
        <end position="466"/>
    </location>
</feature>
<reference evidence="9" key="1">
    <citation type="submission" date="2021-05" db="EMBL/GenBank/DDBJ databases">
        <authorList>
            <person name="Pietrasiak N."/>
            <person name="Ward R."/>
            <person name="Stajich J.E."/>
            <person name="Kurbessoian T."/>
        </authorList>
    </citation>
    <scope>NUCLEOTIDE SEQUENCE</scope>
    <source>
        <strain evidence="9">CPER-KK1</strain>
    </source>
</reference>
<keyword evidence="3" id="KW-0813">Transport</keyword>
<dbReference type="InterPro" id="IPR058625">
    <property type="entry name" value="MdtA-like_BSH"/>
</dbReference>
<dbReference type="Gene3D" id="2.40.420.20">
    <property type="match status" value="1"/>
</dbReference>
<dbReference type="InterPro" id="IPR058792">
    <property type="entry name" value="Beta-barrel_RND_2"/>
</dbReference>
<dbReference type="NCBIfam" id="TIGR01730">
    <property type="entry name" value="RND_mfp"/>
    <property type="match status" value="1"/>
</dbReference>
<feature type="domain" description="Multidrug resistance protein MdtA-like barrel-sandwich hybrid" evidence="6">
    <location>
        <begin position="106"/>
        <end position="282"/>
    </location>
</feature>
<dbReference type="SUPFAM" id="SSF111369">
    <property type="entry name" value="HlyD-like secretion proteins"/>
    <property type="match status" value="2"/>
</dbReference>
<evidence type="ECO:0000259" key="8">
    <source>
        <dbReference type="Pfam" id="PF25967"/>
    </source>
</evidence>
<dbReference type="Gene3D" id="2.40.30.170">
    <property type="match status" value="1"/>
</dbReference>
<evidence type="ECO:0000313" key="10">
    <source>
        <dbReference type="Proteomes" id="UP000753908"/>
    </source>
</evidence>
<evidence type="ECO:0000256" key="5">
    <source>
        <dbReference type="SAM" id="MobiDB-lite"/>
    </source>
</evidence>
<feature type="region of interest" description="Disordered" evidence="5">
    <location>
        <begin position="1"/>
        <end position="29"/>
    </location>
</feature>
<evidence type="ECO:0000256" key="3">
    <source>
        <dbReference type="ARBA" id="ARBA00022448"/>
    </source>
</evidence>
<gene>
    <name evidence="9" type="ORF">KME25_25570</name>
</gene>
<dbReference type="PANTHER" id="PTHR30469:SF15">
    <property type="entry name" value="HLYD FAMILY OF SECRETION PROTEINS"/>
    <property type="match status" value="1"/>
</dbReference>
<comment type="caution">
    <text evidence="9">The sequence shown here is derived from an EMBL/GenBank/DDBJ whole genome shotgun (WGS) entry which is preliminary data.</text>
</comment>
<dbReference type="Pfam" id="PF25967">
    <property type="entry name" value="RND-MFP_C"/>
    <property type="match status" value="1"/>
</dbReference>
<accession>A0A951UC62</accession>
<comment type="subcellular location">
    <subcellularLocation>
        <location evidence="1">Cell envelope</location>
    </subcellularLocation>
</comment>
<keyword evidence="4" id="KW-0175">Coiled coil</keyword>
<proteinExistence type="inferred from homology"/>
<sequence>MSLNSTSAHPTTTKSQVEQHPAVEHSFPKSSSGSFVCSNPLTQIVLAGLLVSLSGCGFLSKTQAEAQTGNPGSQQGGQVTPVDVAIAKTGTLQEEIEFTGTTRPVREVSLRAQVEGRVLNLQVGAGDLVKQGQIVAQLDDSLLMTSVSQAQAELGALQSEVARAQTQVSNARALAEQARVELKQAQVDAARRQTLGNQGAISQQEAELAQTAAQTAQQTLQSALEQIRTEQQAVEAAKGRVAAQQAAVAQERERRSYALIASPINGVVLEQISEPGNLIQPGGEVLKLGDFSRVKVVVPVSELELANIRVGQSVRVSLDAFPDDSFAGSVTRISPAADQAARQVPVEITIPNSNGRIGSGLLARVNFASSKQERVVVPETALQEAGRGRGGARGAEGAGEAGERGSNIPSRSPRSQPTEGTVFTVTGTGSEAKVQARPVQVGDRVNGQVEILSGLQPGERFVASSGKPLKAGETVRLSILSRTPQQQEQQ</sequence>
<dbReference type="GO" id="GO:1990281">
    <property type="term" value="C:efflux pump complex"/>
    <property type="evidence" value="ECO:0007669"/>
    <property type="project" value="TreeGrafter"/>
</dbReference>
<protein>
    <submittedName>
        <fullName evidence="9">Efflux RND transporter periplasmic adaptor subunit</fullName>
    </submittedName>
</protein>
<reference evidence="9" key="2">
    <citation type="journal article" date="2022" name="Microbiol. Resour. Announc.">
        <title>Metagenome Sequencing to Explore Phylogenomics of Terrestrial Cyanobacteria.</title>
        <authorList>
            <person name="Ward R.D."/>
            <person name="Stajich J.E."/>
            <person name="Johansen J.R."/>
            <person name="Huntemann M."/>
            <person name="Clum A."/>
            <person name="Foster B."/>
            <person name="Foster B."/>
            <person name="Roux S."/>
            <person name="Palaniappan K."/>
            <person name="Varghese N."/>
            <person name="Mukherjee S."/>
            <person name="Reddy T.B.K."/>
            <person name="Daum C."/>
            <person name="Copeland A."/>
            <person name="Chen I.A."/>
            <person name="Ivanova N.N."/>
            <person name="Kyrpides N.C."/>
            <person name="Shapiro N."/>
            <person name="Eloe-Fadrosh E.A."/>
            <person name="Pietrasiak N."/>
        </authorList>
    </citation>
    <scope>NUCLEOTIDE SEQUENCE</scope>
    <source>
        <strain evidence="9">CPER-KK1</strain>
    </source>
</reference>
<organism evidence="9 10">
    <name type="scientific">Symplocastrum torsivum CPER-KK1</name>
    <dbReference type="NCBI Taxonomy" id="450513"/>
    <lineage>
        <taxon>Bacteria</taxon>
        <taxon>Bacillati</taxon>
        <taxon>Cyanobacteriota</taxon>
        <taxon>Cyanophyceae</taxon>
        <taxon>Oscillatoriophycideae</taxon>
        <taxon>Oscillatoriales</taxon>
        <taxon>Microcoleaceae</taxon>
        <taxon>Symplocastrum</taxon>
    </lineage>
</organism>
<dbReference type="PANTHER" id="PTHR30469">
    <property type="entry name" value="MULTIDRUG RESISTANCE PROTEIN MDTA"/>
    <property type="match status" value="1"/>
</dbReference>
<dbReference type="EMBL" id="JAHHIF010000048">
    <property type="protein sequence ID" value="MBW4547785.1"/>
    <property type="molecule type" value="Genomic_DNA"/>
</dbReference>